<dbReference type="PANTHER" id="PTHR33930">
    <property type="entry name" value="ALKYL HYDROPEROXIDE REDUCTASE AHPD"/>
    <property type="match status" value="1"/>
</dbReference>
<dbReference type="InterPro" id="IPR029032">
    <property type="entry name" value="AhpD-like"/>
</dbReference>
<protein>
    <submittedName>
        <fullName evidence="3">Alkyl hydroperoxide reductase AhpD</fullName>
    </submittedName>
</protein>
<evidence type="ECO:0000313" key="4">
    <source>
        <dbReference type="Proteomes" id="UP000321720"/>
    </source>
</evidence>
<gene>
    <name evidence="3" type="ORF">CCO02nite_26560</name>
</gene>
<dbReference type="EMBL" id="BJWG01000013">
    <property type="protein sequence ID" value="GEL95998.1"/>
    <property type="molecule type" value="Genomic_DNA"/>
</dbReference>
<sequence>MSRTYATLRDEVLTGMGELTGRHPAVLREIVGRRRPQRSSPASSSPPSAGVRELIVLGVAIAVRCDGCVDCHVQAALDAGATPAEIAETVDVAIRLGDGSAVVCGVEALEALARLARRSA</sequence>
<evidence type="ECO:0000259" key="2">
    <source>
        <dbReference type="Pfam" id="PF02627"/>
    </source>
</evidence>
<comment type="caution">
    <text evidence="3">The sequence shown here is derived from an EMBL/GenBank/DDBJ whole genome shotgun (WGS) entry which is preliminary data.</text>
</comment>
<dbReference type="GO" id="GO:0051920">
    <property type="term" value="F:peroxiredoxin activity"/>
    <property type="evidence" value="ECO:0007669"/>
    <property type="project" value="InterPro"/>
</dbReference>
<organism evidence="3 4">
    <name type="scientific">Cellulomonas composti</name>
    <dbReference type="NCBI Taxonomy" id="266130"/>
    <lineage>
        <taxon>Bacteria</taxon>
        <taxon>Bacillati</taxon>
        <taxon>Actinomycetota</taxon>
        <taxon>Actinomycetes</taxon>
        <taxon>Micrococcales</taxon>
        <taxon>Cellulomonadaceae</taxon>
        <taxon>Cellulomonas</taxon>
    </lineage>
</organism>
<dbReference type="AlphaFoldDB" id="A0A511JDB9"/>
<feature type="domain" description="Carboxymuconolactone decarboxylase-like" evidence="2">
    <location>
        <begin position="51"/>
        <end position="110"/>
    </location>
</feature>
<dbReference type="OrthoDB" id="1683318at2"/>
<proteinExistence type="predicted"/>
<reference evidence="3 4" key="1">
    <citation type="submission" date="2019-07" db="EMBL/GenBank/DDBJ databases">
        <title>Whole genome shotgun sequence of Cellulomonas composti NBRC 100758.</title>
        <authorList>
            <person name="Hosoyama A."/>
            <person name="Uohara A."/>
            <person name="Ohji S."/>
            <person name="Ichikawa N."/>
        </authorList>
    </citation>
    <scope>NUCLEOTIDE SEQUENCE [LARGE SCALE GENOMIC DNA]</scope>
    <source>
        <strain evidence="3 4">NBRC 100758</strain>
    </source>
</reference>
<dbReference type="SUPFAM" id="SSF69118">
    <property type="entry name" value="AhpD-like"/>
    <property type="match status" value="1"/>
</dbReference>
<feature type="region of interest" description="Disordered" evidence="1">
    <location>
        <begin position="30"/>
        <end position="49"/>
    </location>
</feature>
<dbReference type="Proteomes" id="UP000321720">
    <property type="component" value="Unassembled WGS sequence"/>
</dbReference>
<evidence type="ECO:0000256" key="1">
    <source>
        <dbReference type="SAM" id="MobiDB-lite"/>
    </source>
</evidence>
<name>A0A511JDB9_9CELL</name>
<dbReference type="PANTHER" id="PTHR33930:SF2">
    <property type="entry name" value="BLR3452 PROTEIN"/>
    <property type="match status" value="1"/>
</dbReference>
<evidence type="ECO:0000313" key="3">
    <source>
        <dbReference type="EMBL" id="GEL95998.1"/>
    </source>
</evidence>
<feature type="compositionally biased region" description="Low complexity" evidence="1">
    <location>
        <begin position="38"/>
        <end position="49"/>
    </location>
</feature>
<dbReference type="Pfam" id="PF02627">
    <property type="entry name" value="CMD"/>
    <property type="match status" value="1"/>
</dbReference>
<dbReference type="InterPro" id="IPR004675">
    <property type="entry name" value="AhpD_core"/>
</dbReference>
<keyword evidence="4" id="KW-1185">Reference proteome</keyword>
<dbReference type="InterPro" id="IPR003779">
    <property type="entry name" value="CMD-like"/>
</dbReference>
<dbReference type="Gene3D" id="1.20.1290.10">
    <property type="entry name" value="AhpD-like"/>
    <property type="match status" value="1"/>
</dbReference>
<dbReference type="RefSeq" id="WP_146843626.1">
    <property type="nucleotide sequence ID" value="NZ_BJWG01000013.1"/>
</dbReference>
<accession>A0A511JDB9</accession>
<dbReference type="NCBIfam" id="TIGR00778">
    <property type="entry name" value="ahpD_dom"/>
    <property type="match status" value="1"/>
</dbReference>